<feature type="region of interest" description="Disordered" evidence="1">
    <location>
        <begin position="1"/>
        <end position="86"/>
    </location>
</feature>
<dbReference type="EMBL" id="JAUKTV010000001">
    <property type="protein sequence ID" value="KAK0748758.1"/>
    <property type="molecule type" value="Genomic_DNA"/>
</dbReference>
<dbReference type="AlphaFoldDB" id="A0AA40F041"/>
<sequence length="232" mass="26334">MFESRVPGSASRLGRRDSRNVPAQITAVGSLGFERKKCRQTRGGKGRRGRRGERCQARGKEPVGGQRWPAIRSGSWQEETAEPKPKQGIVKGEARAPKFERVRLLERRDDKEWHSRATTTTSATWNINWGKRDVVDRGWAPPKPEPARPAPLRDSSQGVTPPADYRSMFPGQFRERLQMEPARRLDHRNATRQDHRFAGGMDKYRAMAVAGSWALLHPLEPTISSSKEQYLL</sequence>
<feature type="compositionally biased region" description="Basic and acidic residues" evidence="1">
    <location>
        <begin position="52"/>
        <end position="61"/>
    </location>
</feature>
<dbReference type="Proteomes" id="UP001172159">
    <property type="component" value="Unassembled WGS sequence"/>
</dbReference>
<evidence type="ECO:0000256" key="1">
    <source>
        <dbReference type="SAM" id="MobiDB-lite"/>
    </source>
</evidence>
<accession>A0AA40F041</accession>
<reference evidence="2" key="1">
    <citation type="submission" date="2023-06" db="EMBL/GenBank/DDBJ databases">
        <title>Genome-scale phylogeny and comparative genomics of the fungal order Sordariales.</title>
        <authorList>
            <consortium name="Lawrence Berkeley National Laboratory"/>
            <person name="Hensen N."/>
            <person name="Bonometti L."/>
            <person name="Westerberg I."/>
            <person name="Brannstrom I.O."/>
            <person name="Guillou S."/>
            <person name="Cros-Aarteil S."/>
            <person name="Calhoun S."/>
            <person name="Haridas S."/>
            <person name="Kuo A."/>
            <person name="Mondo S."/>
            <person name="Pangilinan J."/>
            <person name="Riley R."/>
            <person name="Labutti K."/>
            <person name="Andreopoulos B."/>
            <person name="Lipzen A."/>
            <person name="Chen C."/>
            <person name="Yanf M."/>
            <person name="Daum C."/>
            <person name="Ng V."/>
            <person name="Clum A."/>
            <person name="Steindorff A."/>
            <person name="Ohm R."/>
            <person name="Martin F."/>
            <person name="Silar P."/>
            <person name="Natvig D."/>
            <person name="Lalanne C."/>
            <person name="Gautier V."/>
            <person name="Ament-Velasquez S.L."/>
            <person name="Kruys A."/>
            <person name="Hutchinson M.I."/>
            <person name="Powell A.J."/>
            <person name="Barry K."/>
            <person name="Miller A.N."/>
            <person name="Grigoriev I.V."/>
            <person name="Debuchy R."/>
            <person name="Gladieux P."/>
            <person name="Thoren M.H."/>
            <person name="Johannesson H."/>
        </authorList>
    </citation>
    <scope>NUCLEOTIDE SEQUENCE</scope>
    <source>
        <strain evidence="2">CBS 540.89</strain>
    </source>
</reference>
<evidence type="ECO:0000313" key="3">
    <source>
        <dbReference type="Proteomes" id="UP001172159"/>
    </source>
</evidence>
<proteinExistence type="predicted"/>
<feature type="compositionally biased region" description="Basic residues" evidence="1">
    <location>
        <begin position="36"/>
        <end position="51"/>
    </location>
</feature>
<gene>
    <name evidence="2" type="ORF">B0T21DRAFT_344382</name>
</gene>
<protein>
    <submittedName>
        <fullName evidence="2">Uncharacterized protein</fullName>
    </submittedName>
</protein>
<organism evidence="2 3">
    <name type="scientific">Apiosordaria backusii</name>
    <dbReference type="NCBI Taxonomy" id="314023"/>
    <lineage>
        <taxon>Eukaryota</taxon>
        <taxon>Fungi</taxon>
        <taxon>Dikarya</taxon>
        <taxon>Ascomycota</taxon>
        <taxon>Pezizomycotina</taxon>
        <taxon>Sordariomycetes</taxon>
        <taxon>Sordariomycetidae</taxon>
        <taxon>Sordariales</taxon>
        <taxon>Lasiosphaeriaceae</taxon>
        <taxon>Apiosordaria</taxon>
    </lineage>
</organism>
<evidence type="ECO:0000313" key="2">
    <source>
        <dbReference type="EMBL" id="KAK0748758.1"/>
    </source>
</evidence>
<feature type="region of interest" description="Disordered" evidence="1">
    <location>
        <begin position="136"/>
        <end position="166"/>
    </location>
</feature>
<keyword evidence="3" id="KW-1185">Reference proteome</keyword>
<name>A0AA40F041_9PEZI</name>
<comment type="caution">
    <text evidence="2">The sequence shown here is derived from an EMBL/GenBank/DDBJ whole genome shotgun (WGS) entry which is preliminary data.</text>
</comment>